<gene>
    <name evidence="8" type="ORF">OIDMADRAFT_139776</name>
</gene>
<feature type="transmembrane region" description="Helical" evidence="6">
    <location>
        <begin position="53"/>
        <end position="78"/>
    </location>
</feature>
<evidence type="ECO:0000313" key="9">
    <source>
        <dbReference type="Proteomes" id="UP000054321"/>
    </source>
</evidence>
<protein>
    <recommendedName>
        <fullName evidence="7">Rhodopsin domain-containing protein</fullName>
    </recommendedName>
</protein>
<evidence type="ECO:0000256" key="6">
    <source>
        <dbReference type="SAM" id="Phobius"/>
    </source>
</evidence>
<dbReference type="STRING" id="913774.A0A0C3DYI3"/>
<dbReference type="Proteomes" id="UP000054321">
    <property type="component" value="Unassembled WGS sequence"/>
</dbReference>
<dbReference type="PANTHER" id="PTHR33048:SF129">
    <property type="entry name" value="INTEGRAL MEMBRANE PROTEIN-RELATED"/>
    <property type="match status" value="1"/>
</dbReference>
<reference evidence="8 9" key="1">
    <citation type="submission" date="2014-04" db="EMBL/GenBank/DDBJ databases">
        <authorList>
            <consortium name="DOE Joint Genome Institute"/>
            <person name="Kuo A."/>
            <person name="Martino E."/>
            <person name="Perotto S."/>
            <person name="Kohler A."/>
            <person name="Nagy L.G."/>
            <person name="Floudas D."/>
            <person name="Copeland A."/>
            <person name="Barry K.W."/>
            <person name="Cichocki N."/>
            <person name="Veneault-Fourrey C."/>
            <person name="LaButti K."/>
            <person name="Lindquist E.A."/>
            <person name="Lipzen A."/>
            <person name="Lundell T."/>
            <person name="Morin E."/>
            <person name="Murat C."/>
            <person name="Sun H."/>
            <person name="Tunlid A."/>
            <person name="Henrissat B."/>
            <person name="Grigoriev I.V."/>
            <person name="Hibbett D.S."/>
            <person name="Martin F."/>
            <person name="Nordberg H.P."/>
            <person name="Cantor M.N."/>
            <person name="Hua S.X."/>
        </authorList>
    </citation>
    <scope>NUCLEOTIDE SEQUENCE [LARGE SCALE GENOMIC DNA]</scope>
    <source>
        <strain evidence="8 9">Zn</strain>
    </source>
</reference>
<dbReference type="InterPro" id="IPR052337">
    <property type="entry name" value="SAT4-like"/>
</dbReference>
<reference evidence="9" key="2">
    <citation type="submission" date="2015-01" db="EMBL/GenBank/DDBJ databases">
        <title>Evolutionary Origins and Diversification of the Mycorrhizal Mutualists.</title>
        <authorList>
            <consortium name="DOE Joint Genome Institute"/>
            <consortium name="Mycorrhizal Genomics Consortium"/>
            <person name="Kohler A."/>
            <person name="Kuo A."/>
            <person name="Nagy L.G."/>
            <person name="Floudas D."/>
            <person name="Copeland A."/>
            <person name="Barry K.W."/>
            <person name="Cichocki N."/>
            <person name="Veneault-Fourrey C."/>
            <person name="LaButti K."/>
            <person name="Lindquist E.A."/>
            <person name="Lipzen A."/>
            <person name="Lundell T."/>
            <person name="Morin E."/>
            <person name="Murat C."/>
            <person name="Riley R."/>
            <person name="Ohm R."/>
            <person name="Sun H."/>
            <person name="Tunlid A."/>
            <person name="Henrissat B."/>
            <person name="Grigoriev I.V."/>
            <person name="Hibbett D.S."/>
            <person name="Martin F."/>
        </authorList>
    </citation>
    <scope>NUCLEOTIDE SEQUENCE [LARGE SCALE GENOMIC DNA]</scope>
    <source>
        <strain evidence="9">Zn</strain>
    </source>
</reference>
<keyword evidence="2 6" id="KW-0812">Transmembrane</keyword>
<dbReference type="InParanoid" id="A0A0C3DYI3"/>
<evidence type="ECO:0000256" key="4">
    <source>
        <dbReference type="ARBA" id="ARBA00023136"/>
    </source>
</evidence>
<evidence type="ECO:0000256" key="3">
    <source>
        <dbReference type="ARBA" id="ARBA00022989"/>
    </source>
</evidence>
<dbReference type="HOGENOM" id="CLU_1548062_0_0_1"/>
<organism evidence="8 9">
    <name type="scientific">Oidiodendron maius (strain Zn)</name>
    <dbReference type="NCBI Taxonomy" id="913774"/>
    <lineage>
        <taxon>Eukaryota</taxon>
        <taxon>Fungi</taxon>
        <taxon>Dikarya</taxon>
        <taxon>Ascomycota</taxon>
        <taxon>Pezizomycotina</taxon>
        <taxon>Leotiomycetes</taxon>
        <taxon>Leotiomycetes incertae sedis</taxon>
        <taxon>Myxotrichaceae</taxon>
        <taxon>Oidiodendron</taxon>
    </lineage>
</organism>
<sequence>MSGAVDNTSGAAAPFRGNILLGTTLAFGISAFLVVTLRVVFRASRRKIGISDYCIASAMLMSFTHMVFDALCVTKFGYGRHEFDLPASIRTSGTPLMLFWLGQILFKLSILFTKLSLFFIYRDLFAQVDSTIIRITNAANYVTAFIVISYYGAATLLIVDIHTNSSAASYKTP</sequence>
<evidence type="ECO:0000259" key="7">
    <source>
        <dbReference type="Pfam" id="PF20684"/>
    </source>
</evidence>
<dbReference type="EMBL" id="KN832870">
    <property type="protein sequence ID" value="KIN07128.1"/>
    <property type="molecule type" value="Genomic_DNA"/>
</dbReference>
<dbReference type="Pfam" id="PF20684">
    <property type="entry name" value="Fung_rhodopsin"/>
    <property type="match status" value="1"/>
</dbReference>
<feature type="transmembrane region" description="Helical" evidence="6">
    <location>
        <begin position="20"/>
        <end position="41"/>
    </location>
</feature>
<feature type="transmembrane region" description="Helical" evidence="6">
    <location>
        <begin position="98"/>
        <end position="121"/>
    </location>
</feature>
<dbReference type="AlphaFoldDB" id="A0A0C3DYI3"/>
<comment type="similarity">
    <text evidence="5">Belongs to the SAT4 family.</text>
</comment>
<comment type="subcellular location">
    <subcellularLocation>
        <location evidence="1">Membrane</location>
        <topology evidence="1">Multi-pass membrane protein</topology>
    </subcellularLocation>
</comment>
<name>A0A0C3DYI3_OIDMZ</name>
<dbReference type="InterPro" id="IPR049326">
    <property type="entry name" value="Rhodopsin_dom_fungi"/>
</dbReference>
<evidence type="ECO:0000256" key="1">
    <source>
        <dbReference type="ARBA" id="ARBA00004141"/>
    </source>
</evidence>
<keyword evidence="9" id="KW-1185">Reference proteome</keyword>
<keyword evidence="3 6" id="KW-1133">Transmembrane helix</keyword>
<dbReference type="GO" id="GO:0016020">
    <property type="term" value="C:membrane"/>
    <property type="evidence" value="ECO:0007669"/>
    <property type="project" value="UniProtKB-SubCell"/>
</dbReference>
<keyword evidence="4 6" id="KW-0472">Membrane</keyword>
<dbReference type="PANTHER" id="PTHR33048">
    <property type="entry name" value="PTH11-LIKE INTEGRAL MEMBRANE PROTEIN (AFU_ORTHOLOGUE AFUA_5G11245)"/>
    <property type="match status" value="1"/>
</dbReference>
<proteinExistence type="inferred from homology"/>
<accession>A0A0C3DYI3</accession>
<evidence type="ECO:0000256" key="2">
    <source>
        <dbReference type="ARBA" id="ARBA00022692"/>
    </source>
</evidence>
<feature type="transmembrane region" description="Helical" evidence="6">
    <location>
        <begin position="141"/>
        <end position="159"/>
    </location>
</feature>
<dbReference type="OrthoDB" id="3648173at2759"/>
<feature type="domain" description="Rhodopsin" evidence="7">
    <location>
        <begin position="37"/>
        <end position="156"/>
    </location>
</feature>
<evidence type="ECO:0000313" key="8">
    <source>
        <dbReference type="EMBL" id="KIN07128.1"/>
    </source>
</evidence>
<evidence type="ECO:0000256" key="5">
    <source>
        <dbReference type="ARBA" id="ARBA00038359"/>
    </source>
</evidence>